<dbReference type="InterPro" id="IPR005333">
    <property type="entry name" value="Transcription_factor_TCP"/>
</dbReference>
<reference evidence="10" key="1">
    <citation type="journal article" date="2018" name="Front. Plant Sci.">
        <title>Patterning the Asteraceae Capitulum: Duplications and Differential Expression of the Flower Symmetry CYC2-Like Genes.</title>
        <authorList>
            <person name="Chen J."/>
            <person name="Shen C.Z."/>
            <person name="Guo Y.P."/>
            <person name="Rao G.Y."/>
        </authorList>
    </citation>
    <scope>NUCLEOTIDE SEQUENCE</scope>
</reference>
<evidence type="ECO:0000256" key="3">
    <source>
        <dbReference type="ARBA" id="ARBA00023015"/>
    </source>
</evidence>
<dbReference type="PANTHER" id="PTHR31072:SF224">
    <property type="entry name" value="TRANSCRIPTION FACTOR TCP1"/>
    <property type="match status" value="1"/>
</dbReference>
<keyword evidence="2" id="KW-0217">Developmental protein</keyword>
<evidence type="ECO:0000256" key="5">
    <source>
        <dbReference type="ARBA" id="ARBA00023163"/>
    </source>
</evidence>
<evidence type="ECO:0000256" key="2">
    <source>
        <dbReference type="ARBA" id="ARBA00022473"/>
    </source>
</evidence>
<name>A0A346D3M0_CALOF</name>
<dbReference type="Pfam" id="PF03634">
    <property type="entry name" value="TCP"/>
    <property type="match status" value="1"/>
</dbReference>
<feature type="domain" description="R" evidence="9">
    <location>
        <begin position="199"/>
        <end position="216"/>
    </location>
</feature>
<evidence type="ECO:0000313" key="10">
    <source>
        <dbReference type="EMBL" id="AXM05038.1"/>
    </source>
</evidence>
<comment type="subcellular location">
    <subcellularLocation>
        <location evidence="1">Nucleus</location>
    </subcellularLocation>
</comment>
<protein>
    <submittedName>
        <fullName evidence="10">Cycloidea-like protein</fullName>
    </submittedName>
</protein>
<dbReference type="PROSITE" id="PS51369">
    <property type="entry name" value="TCP"/>
    <property type="match status" value="1"/>
</dbReference>
<evidence type="ECO:0000256" key="7">
    <source>
        <dbReference type="SAM" id="MobiDB-lite"/>
    </source>
</evidence>
<dbReference type="AlphaFoldDB" id="A0A346D3M0"/>
<sequence>MFSSNPFPPLASFSHVSPPSNSFLNHEYDDLYNHHQSNNPCVSGECFPASKQVTTSKHDLVVEGLGLQQCDEFNHILVSELKQIKTSKKDHHSKIDTAQGPRDRRVRLSTEVARKFFYLQDLLGFDKASKTLDWLFNKSKVPIDELVKQKKQTSSSSTVTDQSQVVFSVEKDKKGQKRKRVVEKRKKITRKYKSGSPVNQSRAEARARARERTKDKLNVKKLDKNVHDGDCSSNFTFQSSVWNSIESQNDYYDMIDLTTI</sequence>
<dbReference type="InterPro" id="IPR017888">
    <property type="entry name" value="CYC/TB1_R_domain"/>
</dbReference>
<evidence type="ECO:0000259" key="9">
    <source>
        <dbReference type="PROSITE" id="PS51370"/>
    </source>
</evidence>
<keyword evidence="4" id="KW-0238">DNA-binding</keyword>
<feature type="region of interest" description="Disordered" evidence="7">
    <location>
        <begin position="191"/>
        <end position="216"/>
    </location>
</feature>
<organism evidence="10">
    <name type="scientific">Calendula officinalis</name>
    <name type="common">Pot marigold</name>
    <dbReference type="NCBI Taxonomy" id="41496"/>
    <lineage>
        <taxon>Eukaryota</taxon>
        <taxon>Viridiplantae</taxon>
        <taxon>Streptophyta</taxon>
        <taxon>Embryophyta</taxon>
        <taxon>Tracheophyta</taxon>
        <taxon>Spermatophyta</taxon>
        <taxon>Magnoliopsida</taxon>
        <taxon>eudicotyledons</taxon>
        <taxon>Gunneridae</taxon>
        <taxon>Pentapetalae</taxon>
        <taxon>asterids</taxon>
        <taxon>campanulids</taxon>
        <taxon>Asterales</taxon>
        <taxon>Asteraceae</taxon>
        <taxon>Asteroideae</taxon>
        <taxon>Calenduleae</taxon>
        <taxon>Calendula</taxon>
    </lineage>
</organism>
<dbReference type="GO" id="GO:2000032">
    <property type="term" value="P:regulation of secondary shoot formation"/>
    <property type="evidence" value="ECO:0007669"/>
    <property type="project" value="TreeGrafter"/>
</dbReference>
<dbReference type="GO" id="GO:0003700">
    <property type="term" value="F:DNA-binding transcription factor activity"/>
    <property type="evidence" value="ECO:0007669"/>
    <property type="project" value="InterPro"/>
</dbReference>
<evidence type="ECO:0000256" key="6">
    <source>
        <dbReference type="ARBA" id="ARBA00023242"/>
    </source>
</evidence>
<evidence type="ECO:0000256" key="1">
    <source>
        <dbReference type="ARBA" id="ARBA00004123"/>
    </source>
</evidence>
<dbReference type="PROSITE" id="PS51370">
    <property type="entry name" value="R"/>
    <property type="match status" value="1"/>
</dbReference>
<proteinExistence type="predicted"/>
<keyword evidence="6" id="KW-0539">Nucleus</keyword>
<feature type="compositionally biased region" description="Basic and acidic residues" evidence="7">
    <location>
        <begin position="203"/>
        <end position="216"/>
    </location>
</feature>
<feature type="domain" description="TCP" evidence="8">
    <location>
        <begin position="88"/>
        <end position="146"/>
    </location>
</feature>
<dbReference type="GO" id="GO:0043565">
    <property type="term" value="F:sequence-specific DNA binding"/>
    <property type="evidence" value="ECO:0007669"/>
    <property type="project" value="TreeGrafter"/>
</dbReference>
<dbReference type="GO" id="GO:0005634">
    <property type="term" value="C:nucleus"/>
    <property type="evidence" value="ECO:0007669"/>
    <property type="project" value="UniProtKB-SubCell"/>
</dbReference>
<dbReference type="InterPro" id="IPR017887">
    <property type="entry name" value="TF_TCP_subgr"/>
</dbReference>
<accession>A0A346D3M0</accession>
<dbReference type="PANTHER" id="PTHR31072">
    <property type="entry name" value="TRANSCRIPTION FACTOR TCP4-RELATED"/>
    <property type="match status" value="1"/>
</dbReference>
<keyword evidence="5" id="KW-0804">Transcription</keyword>
<evidence type="ECO:0000256" key="4">
    <source>
        <dbReference type="ARBA" id="ARBA00023125"/>
    </source>
</evidence>
<dbReference type="EMBL" id="MG593453">
    <property type="protein sequence ID" value="AXM05038.1"/>
    <property type="molecule type" value="Genomic_DNA"/>
</dbReference>
<evidence type="ECO:0000259" key="8">
    <source>
        <dbReference type="PROSITE" id="PS51369"/>
    </source>
</evidence>
<keyword evidence="3" id="KW-0805">Transcription regulation</keyword>